<dbReference type="OrthoDB" id="10012363at2759"/>
<keyword evidence="5" id="KW-1185">Reference proteome</keyword>
<evidence type="ECO:0000313" key="4">
    <source>
        <dbReference type="EMBL" id="OXA65157.1"/>
    </source>
</evidence>
<gene>
    <name evidence="4" type="ORF">Fcan01_03882</name>
</gene>
<evidence type="ECO:0000256" key="3">
    <source>
        <dbReference type="SAM" id="SignalP"/>
    </source>
</evidence>
<keyword evidence="4" id="KW-0067">ATP-binding</keyword>
<dbReference type="EMBL" id="LNIX01000001">
    <property type="protein sequence ID" value="OXA65157.1"/>
    <property type="molecule type" value="Genomic_DNA"/>
</dbReference>
<feature type="compositionally biased region" description="Low complexity" evidence="1">
    <location>
        <begin position="622"/>
        <end position="634"/>
    </location>
</feature>
<dbReference type="Proteomes" id="UP000198287">
    <property type="component" value="Unassembled WGS sequence"/>
</dbReference>
<evidence type="ECO:0000313" key="5">
    <source>
        <dbReference type="Proteomes" id="UP000198287"/>
    </source>
</evidence>
<proteinExistence type="predicted"/>
<keyword evidence="4" id="KW-0547">Nucleotide-binding</keyword>
<sequence>MVKGGLPWWSWVWCVVLVKLCSGASTVRSSGDGGDSVKNPIPVLYSTSGIDKEFQLELFKSVFASLRDLDVSGDTFTPDFIDVSQLKNSTLVAQRLWTNSLAAPTSLTLISLLSESHLSQIASEWDRLVSSNPTRITRPVKIYTPRLIGGVHFPPSVVVSSVQMGRTGASVALLNRVAKVGINALIPVLDGGDVSQVKWLDIFEQEAGRLGGIGFTDPIFIQRPDHLATFREMLDKQGGIRGGSGKKRFGVLLLARNGSRLALRAAGEREHVQMGWFSPDILEHEEWAYGGGEEGDESRGRQRREIATNVTTVNAHFGLYTVNFVGSGGWDNPTRRRMLRELTKYTGASPRILTSVLAYDTAALAVEEVTGGQISTLPPLSGGIHFSSQGQRSDGVYFGVSAVPELTSQSATLLQPSTWILEDTISLKRDELQEEKLVISDFQVATSSLLTGSELRMLANKTRIDVGCSEYVMNLITHDPFNQMPYNYYFKEENLPENLLIPNQHGFGITFLCFHGSDNVTEEPLTTTLQVACTPGAKISEPIKCFRSEMKLRQKRSPVEVVDSVPATQYQYGFGQVNDNNWNLPQNSKWSNPKEDANNNNYYYQSYNYPSTPAPANKRLDSSVSAASEVSTTPAPAPAPTSNLPELRQILKAAKPFVGSCIGSTTGCAMCVLVLGRLPLGAVPAACTGPCFVGTFGSCGALLGRVFSETTVICTELFRQGLMDPETFMADVEFGRLLHDQFPTTMQGYTLLATPLVDVMKTSPLITRIVSFFALPWAHHMKFLAGRTSQPSIGGLLIHTLGFPLCNIAGYLDSIYHEYSNHYYSNYMIGWSTFFSIVALAALIILTILDTRKWKMILQYNTIFSKKFWTWGTKRTL</sequence>
<protein>
    <submittedName>
        <fullName evidence="4">Putative ATP-dependent RNA helicase spindle-E</fullName>
    </submittedName>
</protein>
<keyword evidence="4" id="KW-0378">Hydrolase</keyword>
<organism evidence="4 5">
    <name type="scientific">Folsomia candida</name>
    <name type="common">Springtail</name>
    <dbReference type="NCBI Taxonomy" id="158441"/>
    <lineage>
        <taxon>Eukaryota</taxon>
        <taxon>Metazoa</taxon>
        <taxon>Ecdysozoa</taxon>
        <taxon>Arthropoda</taxon>
        <taxon>Hexapoda</taxon>
        <taxon>Collembola</taxon>
        <taxon>Entomobryomorpha</taxon>
        <taxon>Isotomoidea</taxon>
        <taxon>Isotomidae</taxon>
        <taxon>Proisotominae</taxon>
        <taxon>Folsomia</taxon>
    </lineage>
</organism>
<keyword evidence="2" id="KW-0812">Transmembrane</keyword>
<feature type="transmembrane region" description="Helical" evidence="2">
    <location>
        <begin position="796"/>
        <end position="816"/>
    </location>
</feature>
<accession>A0A226F6N5</accession>
<feature type="transmembrane region" description="Helical" evidence="2">
    <location>
        <begin position="828"/>
        <end position="849"/>
    </location>
</feature>
<name>A0A226F6N5_FOLCA</name>
<reference evidence="4 5" key="1">
    <citation type="submission" date="2015-12" db="EMBL/GenBank/DDBJ databases">
        <title>The genome of Folsomia candida.</title>
        <authorList>
            <person name="Faddeeva A."/>
            <person name="Derks M.F."/>
            <person name="Anvar Y."/>
            <person name="Smit S."/>
            <person name="Van Straalen N."/>
            <person name="Roelofs D."/>
        </authorList>
    </citation>
    <scope>NUCLEOTIDE SEQUENCE [LARGE SCALE GENOMIC DNA]</scope>
    <source>
        <strain evidence="4 5">VU population</strain>
        <tissue evidence="4">Whole body</tissue>
    </source>
</reference>
<feature type="region of interest" description="Disordered" evidence="1">
    <location>
        <begin position="616"/>
        <end position="642"/>
    </location>
</feature>
<feature type="chain" id="PRO_5013393613" evidence="3">
    <location>
        <begin position="24"/>
        <end position="877"/>
    </location>
</feature>
<keyword evidence="4" id="KW-0347">Helicase</keyword>
<keyword evidence="2" id="KW-1133">Transmembrane helix</keyword>
<keyword evidence="2" id="KW-0472">Membrane</keyword>
<dbReference type="GO" id="GO:0004386">
    <property type="term" value="F:helicase activity"/>
    <property type="evidence" value="ECO:0007669"/>
    <property type="project" value="UniProtKB-KW"/>
</dbReference>
<dbReference type="AlphaFoldDB" id="A0A226F6N5"/>
<feature type="signal peptide" evidence="3">
    <location>
        <begin position="1"/>
        <end position="23"/>
    </location>
</feature>
<keyword evidence="3" id="KW-0732">Signal</keyword>
<comment type="caution">
    <text evidence="4">The sequence shown here is derived from an EMBL/GenBank/DDBJ whole genome shotgun (WGS) entry which is preliminary data.</text>
</comment>
<evidence type="ECO:0000256" key="1">
    <source>
        <dbReference type="SAM" id="MobiDB-lite"/>
    </source>
</evidence>
<evidence type="ECO:0000256" key="2">
    <source>
        <dbReference type="SAM" id="Phobius"/>
    </source>
</evidence>